<reference evidence="1" key="1">
    <citation type="journal article" date="2014" name="Front. Microbiol.">
        <title>High frequency of phylogenetically diverse reductive dehalogenase-homologous genes in deep subseafloor sedimentary metagenomes.</title>
        <authorList>
            <person name="Kawai M."/>
            <person name="Futagami T."/>
            <person name="Toyoda A."/>
            <person name="Takaki Y."/>
            <person name="Nishi S."/>
            <person name="Hori S."/>
            <person name="Arai W."/>
            <person name="Tsubouchi T."/>
            <person name="Morono Y."/>
            <person name="Uchiyama I."/>
            <person name="Ito T."/>
            <person name="Fujiyama A."/>
            <person name="Inagaki F."/>
            <person name="Takami H."/>
        </authorList>
    </citation>
    <scope>NUCLEOTIDE SEQUENCE</scope>
    <source>
        <strain evidence="1">Expedition CK06-06</strain>
    </source>
</reference>
<name>X1KAF6_9ZZZZ</name>
<comment type="caution">
    <text evidence="1">The sequence shown here is derived from an EMBL/GenBank/DDBJ whole genome shotgun (WGS) entry which is preliminary data.</text>
</comment>
<dbReference type="AlphaFoldDB" id="X1KAF6"/>
<accession>X1KAF6</accession>
<organism evidence="1">
    <name type="scientific">marine sediment metagenome</name>
    <dbReference type="NCBI Taxonomy" id="412755"/>
    <lineage>
        <taxon>unclassified sequences</taxon>
        <taxon>metagenomes</taxon>
        <taxon>ecological metagenomes</taxon>
    </lineage>
</organism>
<gene>
    <name evidence="1" type="ORF">S06H3_05960</name>
</gene>
<feature type="non-terminal residue" evidence="1">
    <location>
        <position position="48"/>
    </location>
</feature>
<dbReference type="EMBL" id="BARV01002263">
    <property type="protein sequence ID" value="GAH90615.1"/>
    <property type="molecule type" value="Genomic_DNA"/>
</dbReference>
<protein>
    <submittedName>
        <fullName evidence="1">Uncharacterized protein</fullName>
    </submittedName>
</protein>
<proteinExistence type="predicted"/>
<sequence>MRGPELLLLTCVDYLRLNRLASEAHCREASGGYHIAIGPTAVACGRVA</sequence>
<evidence type="ECO:0000313" key="1">
    <source>
        <dbReference type="EMBL" id="GAH90615.1"/>
    </source>
</evidence>